<dbReference type="Proteomes" id="UP000015381">
    <property type="component" value="Chromosome I"/>
</dbReference>
<sequence>MVDRRTFLATTGALAGGLTAGLAGCLGRGAGDADHDIGMSSSAFLPAEYRVEPGTTVIWKNTSTHAHTVTAYENTLPEGTAYFASGDYETEQQARDAWYEHGGGAIYAGKTFAHTFEQPGRYPYVCIPHESSNMAGVILVGDVEEADG</sequence>
<dbReference type="PROSITE" id="PS51257">
    <property type="entry name" value="PROKAR_LIPOPROTEIN"/>
    <property type="match status" value="1"/>
</dbReference>
<evidence type="ECO:0000256" key="1">
    <source>
        <dbReference type="ARBA" id="ARBA00004370"/>
    </source>
</evidence>
<gene>
    <name evidence="9" type="primary">pcy</name>
    <name evidence="9" type="ORF">HLRTI_000744</name>
    <name evidence="8" type="ORF">HTIA_0628</name>
</gene>
<dbReference type="Proteomes" id="UP000003861">
    <property type="component" value="Unassembled WGS sequence"/>
</dbReference>
<dbReference type="GO" id="GO:0009055">
    <property type="term" value="F:electron transfer activity"/>
    <property type="evidence" value="ECO:0007669"/>
    <property type="project" value="InterPro"/>
</dbReference>
<dbReference type="Gene3D" id="2.60.40.420">
    <property type="entry name" value="Cupredoxins - blue copper proteins"/>
    <property type="match status" value="1"/>
</dbReference>
<keyword evidence="2" id="KW-0813">Transport</keyword>
<evidence type="ECO:0000256" key="5">
    <source>
        <dbReference type="ARBA" id="ARBA00023008"/>
    </source>
</evidence>
<comment type="subcellular location">
    <subcellularLocation>
        <location evidence="1">Membrane</location>
    </subcellularLocation>
</comment>
<feature type="domain" description="Blue (type 1) copper" evidence="7">
    <location>
        <begin position="42"/>
        <end position="140"/>
    </location>
</feature>
<dbReference type="KEGG" id="hti:HTIA_0628"/>
<evidence type="ECO:0000256" key="2">
    <source>
        <dbReference type="ARBA" id="ARBA00022448"/>
    </source>
</evidence>
<dbReference type="PROSITE" id="PS51318">
    <property type="entry name" value="TAT"/>
    <property type="match status" value="1"/>
</dbReference>
<reference evidence="9 10" key="2">
    <citation type="journal article" date="2013" name="PLoS ONE">
        <title>INDIGO - INtegrated Data Warehouse of MIcrobial GenOmes with Examples from the Red Sea Extremophiles.</title>
        <authorList>
            <person name="Alam I."/>
            <person name="Antunes A."/>
            <person name="Kamau A.A."/>
            <person name="Ba Alawi W."/>
            <person name="Kalkatawi M."/>
            <person name="Stingl U."/>
            <person name="Bajic V.B."/>
        </authorList>
    </citation>
    <scope>NUCLEOTIDE SEQUENCE [LARGE SCALE GENOMIC DNA]</scope>
    <source>
        <strain evidence="9 10">SARL4B</strain>
    </source>
</reference>
<evidence type="ECO:0000256" key="6">
    <source>
        <dbReference type="ARBA" id="ARBA00023136"/>
    </source>
</evidence>
<proteinExistence type="predicted"/>
<dbReference type="GeneID" id="23798041"/>
<evidence type="ECO:0000259" key="7">
    <source>
        <dbReference type="Pfam" id="PF00127"/>
    </source>
</evidence>
<keyword evidence="11" id="KW-1185">Reference proteome</keyword>
<dbReference type="InterPro" id="IPR006311">
    <property type="entry name" value="TAT_signal"/>
</dbReference>
<dbReference type="AlphaFoldDB" id="F7PPC3"/>
<accession>F7PPC3</accession>
<dbReference type="SUPFAM" id="SSF49503">
    <property type="entry name" value="Cupredoxins"/>
    <property type="match status" value="1"/>
</dbReference>
<dbReference type="HOGENOM" id="CLU_084115_1_3_2"/>
<dbReference type="eggNOG" id="arCOG02917">
    <property type="taxonomic scope" value="Archaea"/>
</dbReference>
<keyword evidence="3" id="KW-0479">Metal-binding</keyword>
<dbReference type="GO" id="GO:0005507">
    <property type="term" value="F:copper ion binding"/>
    <property type="evidence" value="ECO:0007669"/>
    <property type="project" value="InterPro"/>
</dbReference>
<dbReference type="Pfam" id="PF00127">
    <property type="entry name" value="Copper-bind"/>
    <property type="match status" value="1"/>
</dbReference>
<dbReference type="InterPro" id="IPR000923">
    <property type="entry name" value="BlueCu_1"/>
</dbReference>
<organism evidence="9 10">
    <name type="scientific">Halorhabdus tiamatea SARL4B</name>
    <dbReference type="NCBI Taxonomy" id="1033806"/>
    <lineage>
        <taxon>Archaea</taxon>
        <taxon>Methanobacteriati</taxon>
        <taxon>Methanobacteriota</taxon>
        <taxon>Stenosarchaea group</taxon>
        <taxon>Halobacteria</taxon>
        <taxon>Halobacteriales</taxon>
        <taxon>Haloarculaceae</taxon>
        <taxon>Halorhabdus</taxon>
    </lineage>
</organism>
<dbReference type="OrthoDB" id="4392at2157"/>
<dbReference type="EMBL" id="HF571520">
    <property type="protein sequence ID" value="CCQ32772.1"/>
    <property type="molecule type" value="Genomic_DNA"/>
</dbReference>
<keyword evidence="6" id="KW-0472">Membrane</keyword>
<evidence type="ECO:0000313" key="11">
    <source>
        <dbReference type="Proteomes" id="UP000015381"/>
    </source>
</evidence>
<evidence type="ECO:0000313" key="10">
    <source>
        <dbReference type="Proteomes" id="UP000003861"/>
    </source>
</evidence>
<dbReference type="RefSeq" id="WP_008527914.1">
    <property type="nucleotide sequence ID" value="NC_021921.1"/>
</dbReference>
<dbReference type="PANTHER" id="PTHR34192">
    <property type="entry name" value="PLASTOCYANIN MAJOR ISOFORM, CHLOROPLASTIC-RELATED"/>
    <property type="match status" value="1"/>
</dbReference>
<protein>
    <submittedName>
        <fullName evidence="8">Halocyanin-like blue (Type 1) copper domain-containing protein</fullName>
    </submittedName>
    <submittedName>
        <fullName evidence="9">Plastocyanin protein</fullName>
    </submittedName>
</protein>
<keyword evidence="5" id="KW-0186">Copper</keyword>
<dbReference type="PANTHER" id="PTHR34192:SF10">
    <property type="entry name" value="PLASTOCYANIN MAJOR ISOFORM, CHLOROPLASTIC-RELATED"/>
    <property type="match status" value="1"/>
</dbReference>
<evidence type="ECO:0000313" key="8">
    <source>
        <dbReference type="EMBL" id="CCQ32772.1"/>
    </source>
</evidence>
<evidence type="ECO:0000256" key="4">
    <source>
        <dbReference type="ARBA" id="ARBA00022982"/>
    </source>
</evidence>
<dbReference type="InterPro" id="IPR008972">
    <property type="entry name" value="Cupredoxin"/>
</dbReference>
<reference evidence="8 11" key="3">
    <citation type="journal article" date="2014" name="Environ. Microbiol.">
        <title>Halorhabdus tiamatea: proteogenomics and glycosidase activity measurements identify the first cultivated euryarchaeon from a deep-sea anoxic brine lake as potential polysaccharide degrader.</title>
        <authorList>
            <person name="Werner J."/>
            <person name="Ferrer M."/>
            <person name="Michel G."/>
            <person name="Mann A.J."/>
            <person name="Huang S."/>
            <person name="Juarez S."/>
            <person name="Ciordia S."/>
            <person name="Albar J.P."/>
            <person name="Alcaide M."/>
            <person name="La Cono V."/>
            <person name="Yakimov M.M."/>
            <person name="Antunes A."/>
            <person name="Taborda M."/>
            <person name="Da Costa M.S."/>
            <person name="Amann R.I."/>
            <person name="Gloeckner F.O."/>
            <person name="Golyshina O.V."/>
            <person name="Golyshin P.N."/>
            <person name="Teeling H."/>
        </authorList>
    </citation>
    <scope>NUCLEOTIDE SEQUENCE [LARGE SCALE GENOMIC DNA]</scope>
    <source>
        <strain evidence="11">SARL4B</strain>
        <strain evidence="8">Type strain: SARL4B</strain>
    </source>
</reference>
<reference evidence="9 10" key="1">
    <citation type="journal article" date="2011" name="J. Bacteriol.">
        <title>Genome sequence of Halorhabdus tiamatea, the first archaeon isolated from a deep-sea anoxic brine lake.</title>
        <authorList>
            <person name="Antunes A."/>
            <person name="Alam I."/>
            <person name="Bajic V.B."/>
            <person name="Stingl U."/>
        </authorList>
    </citation>
    <scope>NUCLEOTIDE SEQUENCE [LARGE SCALE GENOMIC DNA]</scope>
    <source>
        <strain evidence="9 10">SARL4B</strain>
    </source>
</reference>
<dbReference type="PROSITE" id="PS00196">
    <property type="entry name" value="COPPER_BLUE"/>
    <property type="match status" value="1"/>
</dbReference>
<dbReference type="GO" id="GO:0016020">
    <property type="term" value="C:membrane"/>
    <property type="evidence" value="ECO:0007669"/>
    <property type="project" value="UniProtKB-SubCell"/>
</dbReference>
<evidence type="ECO:0000256" key="3">
    <source>
        <dbReference type="ARBA" id="ARBA00022723"/>
    </source>
</evidence>
<dbReference type="InterPro" id="IPR028871">
    <property type="entry name" value="BlueCu_1_BS"/>
</dbReference>
<evidence type="ECO:0000313" key="9">
    <source>
        <dbReference type="EMBL" id="ERJ07150.1"/>
    </source>
</evidence>
<keyword evidence="4" id="KW-0249">Electron transport</keyword>
<dbReference type="EMBL" id="AFNT02000006">
    <property type="protein sequence ID" value="ERJ07150.1"/>
    <property type="molecule type" value="Genomic_DNA"/>
</dbReference>
<name>F7PPC3_9EURY</name>
<dbReference type="STRING" id="1033806.HTIA_0628"/>